<evidence type="ECO:0000259" key="1">
    <source>
        <dbReference type="PROSITE" id="PS50969"/>
    </source>
</evidence>
<feature type="domain" description="FCP1 homology" evidence="1">
    <location>
        <begin position="113"/>
        <end position="273"/>
    </location>
</feature>
<dbReference type="NCBIfam" id="TIGR02251">
    <property type="entry name" value="HIF-SF_euk"/>
    <property type="match status" value="1"/>
</dbReference>
<proteinExistence type="predicted"/>
<dbReference type="Proteomes" id="UP000515121">
    <property type="component" value="Unplaced"/>
</dbReference>
<protein>
    <submittedName>
        <fullName evidence="3">Carboxy-terminal domain RNA polymerase II polypeptide A small phosphatase 1-like</fullName>
    </submittedName>
</protein>
<keyword evidence="2" id="KW-1185">Reference proteome</keyword>
<dbReference type="SUPFAM" id="SSF56784">
    <property type="entry name" value="HAD-like"/>
    <property type="match status" value="1"/>
</dbReference>
<dbReference type="Gene3D" id="3.40.50.1000">
    <property type="entry name" value="HAD superfamily/HAD-like"/>
    <property type="match status" value="1"/>
</dbReference>
<evidence type="ECO:0000313" key="2">
    <source>
        <dbReference type="Proteomes" id="UP000515121"/>
    </source>
</evidence>
<dbReference type="PANTHER" id="PTHR12210">
    <property type="entry name" value="DULLARD PROTEIN PHOSPHATASE"/>
    <property type="match status" value="1"/>
</dbReference>
<dbReference type="InterPro" id="IPR023214">
    <property type="entry name" value="HAD_sf"/>
</dbReference>
<dbReference type="InterPro" id="IPR004274">
    <property type="entry name" value="FCP1_dom"/>
</dbReference>
<dbReference type="AlphaFoldDB" id="A0A6P5WET7"/>
<dbReference type="InterPro" id="IPR050365">
    <property type="entry name" value="TIM50"/>
</dbReference>
<dbReference type="CDD" id="cd07521">
    <property type="entry name" value="HAD_FCP1-like"/>
    <property type="match status" value="1"/>
</dbReference>
<dbReference type="RefSeq" id="XP_022714578.1">
    <property type="nucleotide sequence ID" value="XM_022858843.1"/>
</dbReference>
<dbReference type="KEGG" id="dzi:111274224"/>
<dbReference type="SMART" id="SM00577">
    <property type="entry name" value="CPDc"/>
    <property type="match status" value="1"/>
</dbReference>
<sequence>MLSDKQKPIRRQHRFHHKRRRFPVKKIKSITVIASIKKSIVKCRHHLTKFLSELARIVTPSCHLKGFEILGQEEKTQFEPNNVNIGPRLQLEFETSFVPPVLVSHRNLLPPLGSDKKGTIVLDLDETLVHSSLDPPPSRYDFSVSRIMDGVTINFYVLKRPGVDEFLEMISKKYEVVVFTAGHEAYASKVLDTIDPKGFILHRFYRDSCKHVRGKFVKDLSEMGRNLRKIVIVDDNPKSFALQPENGIPIKPFFGDELWDRELMKLAGFFERCDVFQDMRDAVKQYLEGAKD</sequence>
<dbReference type="PROSITE" id="PS50969">
    <property type="entry name" value="FCP1"/>
    <property type="match status" value="1"/>
</dbReference>
<dbReference type="GeneID" id="111274224"/>
<dbReference type="GO" id="GO:0016791">
    <property type="term" value="F:phosphatase activity"/>
    <property type="evidence" value="ECO:0007669"/>
    <property type="project" value="InterPro"/>
</dbReference>
<name>A0A6P5WET7_DURZI</name>
<accession>A0A6P5WET7</accession>
<gene>
    <name evidence="3" type="primary">LOC111274224</name>
</gene>
<dbReference type="FunFam" id="3.40.50.1000:FF:000093">
    <property type="entry name" value="NLI interacting factor-like phosphatase family protein"/>
    <property type="match status" value="1"/>
</dbReference>
<dbReference type="InterPro" id="IPR011948">
    <property type="entry name" value="Dullard_phosphatase"/>
</dbReference>
<evidence type="ECO:0000313" key="3">
    <source>
        <dbReference type="RefSeq" id="XP_022714578.1"/>
    </source>
</evidence>
<dbReference type="OrthoDB" id="277011at2759"/>
<organism evidence="2 3">
    <name type="scientific">Durio zibethinus</name>
    <name type="common">Durian</name>
    <dbReference type="NCBI Taxonomy" id="66656"/>
    <lineage>
        <taxon>Eukaryota</taxon>
        <taxon>Viridiplantae</taxon>
        <taxon>Streptophyta</taxon>
        <taxon>Embryophyta</taxon>
        <taxon>Tracheophyta</taxon>
        <taxon>Spermatophyta</taxon>
        <taxon>Magnoliopsida</taxon>
        <taxon>eudicotyledons</taxon>
        <taxon>Gunneridae</taxon>
        <taxon>Pentapetalae</taxon>
        <taxon>rosids</taxon>
        <taxon>malvids</taxon>
        <taxon>Malvales</taxon>
        <taxon>Malvaceae</taxon>
        <taxon>Helicteroideae</taxon>
        <taxon>Durio</taxon>
    </lineage>
</organism>
<dbReference type="InterPro" id="IPR036412">
    <property type="entry name" value="HAD-like_sf"/>
</dbReference>
<reference evidence="3" key="1">
    <citation type="submission" date="2025-08" db="UniProtKB">
        <authorList>
            <consortium name="RefSeq"/>
        </authorList>
    </citation>
    <scope>IDENTIFICATION</scope>
    <source>
        <tissue evidence="3">Fruit stalk</tissue>
    </source>
</reference>
<dbReference type="Pfam" id="PF03031">
    <property type="entry name" value="NIF"/>
    <property type="match status" value="1"/>
</dbReference>